<feature type="chain" id="PRO_5002842217" evidence="1">
    <location>
        <begin position="19"/>
        <end position="146"/>
    </location>
</feature>
<proteinExistence type="predicted"/>
<sequence length="146" mass="16151">MNFYILTFLYLFFLECNALVGPLEPPPNGAPIVSDLRSSLEKMRRLLVHAPDKNSQEKANAFISLEELEKAVEKVGFLISKGKTSSEIVLLESNEQPEALTETTTEEATETIKQLTRQIWKATDDILRAYTGIGGLVGALPPQTIS</sequence>
<evidence type="ECO:0000313" key="3">
    <source>
        <dbReference type="Proteomes" id="UP000001460"/>
    </source>
</evidence>
<keyword evidence="3" id="KW-1185">Reference proteome</keyword>
<accession>B6AC09</accession>
<feature type="signal peptide" evidence="1">
    <location>
        <begin position="1"/>
        <end position="18"/>
    </location>
</feature>
<dbReference type="VEuPathDB" id="CryptoDB:CMU_023670"/>
<dbReference type="EMBL" id="DS989727">
    <property type="protein sequence ID" value="EEA05362.1"/>
    <property type="molecule type" value="Genomic_DNA"/>
</dbReference>
<keyword evidence="1" id="KW-0732">Signal</keyword>
<reference evidence="2" key="1">
    <citation type="submission" date="2008-06" db="EMBL/GenBank/DDBJ databases">
        <authorList>
            <person name="Lorenzi H."/>
            <person name="Inman J."/>
            <person name="Miller J."/>
            <person name="Schobel S."/>
            <person name="Amedeo P."/>
            <person name="Caler E.V."/>
            <person name="da Silva J."/>
        </authorList>
    </citation>
    <scope>NUCLEOTIDE SEQUENCE [LARGE SCALE GENOMIC DNA]</scope>
    <source>
        <strain evidence="2">RN66</strain>
    </source>
</reference>
<organism evidence="2 3">
    <name type="scientific">Cryptosporidium muris (strain RN66)</name>
    <dbReference type="NCBI Taxonomy" id="441375"/>
    <lineage>
        <taxon>Eukaryota</taxon>
        <taxon>Sar</taxon>
        <taxon>Alveolata</taxon>
        <taxon>Apicomplexa</taxon>
        <taxon>Conoidasida</taxon>
        <taxon>Coccidia</taxon>
        <taxon>Eucoccidiorida</taxon>
        <taxon>Eimeriorina</taxon>
        <taxon>Cryptosporidiidae</taxon>
        <taxon>Cryptosporidium</taxon>
    </lineage>
</organism>
<dbReference type="Proteomes" id="UP000001460">
    <property type="component" value="Unassembled WGS sequence"/>
</dbReference>
<dbReference type="AlphaFoldDB" id="B6AC09"/>
<dbReference type="GeneID" id="6994898"/>
<dbReference type="OrthoDB" id="342447at2759"/>
<name>B6AC09_CRYMR</name>
<protein>
    <submittedName>
        <fullName evidence="2">Uncharacterized protein</fullName>
    </submittedName>
</protein>
<dbReference type="RefSeq" id="XP_002139711.1">
    <property type="nucleotide sequence ID" value="XM_002139675.1"/>
</dbReference>
<evidence type="ECO:0000313" key="2">
    <source>
        <dbReference type="EMBL" id="EEA05362.1"/>
    </source>
</evidence>
<gene>
    <name evidence="2" type="ORF">CMU_023670</name>
</gene>
<evidence type="ECO:0000256" key="1">
    <source>
        <dbReference type="SAM" id="SignalP"/>
    </source>
</evidence>